<organism evidence="2 3">
    <name type="scientific">Rosistilla ulvae</name>
    <dbReference type="NCBI Taxonomy" id="1930277"/>
    <lineage>
        <taxon>Bacteria</taxon>
        <taxon>Pseudomonadati</taxon>
        <taxon>Planctomycetota</taxon>
        <taxon>Planctomycetia</taxon>
        <taxon>Pirellulales</taxon>
        <taxon>Pirellulaceae</taxon>
        <taxon>Rosistilla</taxon>
    </lineage>
</organism>
<feature type="compositionally biased region" description="Polar residues" evidence="1">
    <location>
        <begin position="82"/>
        <end position="94"/>
    </location>
</feature>
<evidence type="ECO:0000313" key="3">
    <source>
        <dbReference type="Proteomes" id="UP000319557"/>
    </source>
</evidence>
<proteinExistence type="predicted"/>
<gene>
    <name evidence="2" type="ORF">EC9_38390</name>
</gene>
<keyword evidence="3" id="KW-1185">Reference proteome</keyword>
<evidence type="ECO:0000313" key="2">
    <source>
        <dbReference type="EMBL" id="QDS89639.1"/>
    </source>
</evidence>
<evidence type="ECO:0000256" key="1">
    <source>
        <dbReference type="SAM" id="MobiDB-lite"/>
    </source>
</evidence>
<feature type="region of interest" description="Disordered" evidence="1">
    <location>
        <begin position="82"/>
        <end position="103"/>
    </location>
</feature>
<dbReference type="Proteomes" id="UP000319557">
    <property type="component" value="Chromosome"/>
</dbReference>
<dbReference type="EMBL" id="CP036261">
    <property type="protein sequence ID" value="QDS89639.1"/>
    <property type="molecule type" value="Genomic_DNA"/>
</dbReference>
<sequence>MPSGTCINKPLVHEIVGYRTDANRRGNGNAGRDNDDNYWQQFPRLSATNLKKWSIRNTCSNYRSNCKQCKNDVYRWQQKQSAAQHRESICTSNTDARDEVAKT</sequence>
<name>A0A517M444_9BACT</name>
<accession>A0A517M444</accession>
<reference evidence="2 3" key="1">
    <citation type="submission" date="2019-02" db="EMBL/GenBank/DDBJ databases">
        <title>Deep-cultivation of Planctomycetes and their phenomic and genomic characterization uncovers novel biology.</title>
        <authorList>
            <person name="Wiegand S."/>
            <person name="Jogler M."/>
            <person name="Boedeker C."/>
            <person name="Pinto D."/>
            <person name="Vollmers J."/>
            <person name="Rivas-Marin E."/>
            <person name="Kohn T."/>
            <person name="Peeters S.H."/>
            <person name="Heuer A."/>
            <person name="Rast P."/>
            <person name="Oberbeckmann S."/>
            <person name="Bunk B."/>
            <person name="Jeske O."/>
            <person name="Meyerdierks A."/>
            <person name="Storesund J.E."/>
            <person name="Kallscheuer N."/>
            <person name="Luecker S."/>
            <person name="Lage O.M."/>
            <person name="Pohl T."/>
            <person name="Merkel B.J."/>
            <person name="Hornburger P."/>
            <person name="Mueller R.-W."/>
            <person name="Bruemmer F."/>
            <person name="Labrenz M."/>
            <person name="Spormann A.M."/>
            <person name="Op den Camp H."/>
            <person name="Overmann J."/>
            <person name="Amann R."/>
            <person name="Jetten M.S.M."/>
            <person name="Mascher T."/>
            <person name="Medema M.H."/>
            <person name="Devos D.P."/>
            <person name="Kaster A.-K."/>
            <person name="Ovreas L."/>
            <person name="Rohde M."/>
            <person name="Galperin M.Y."/>
            <person name="Jogler C."/>
        </authorList>
    </citation>
    <scope>NUCLEOTIDE SEQUENCE [LARGE SCALE GENOMIC DNA]</scope>
    <source>
        <strain evidence="2 3">EC9</strain>
    </source>
</reference>
<dbReference type="KEGG" id="ruv:EC9_38390"/>
<protein>
    <submittedName>
        <fullName evidence="2">Uncharacterized protein</fullName>
    </submittedName>
</protein>
<dbReference type="AlphaFoldDB" id="A0A517M444"/>